<feature type="compositionally biased region" description="Basic and acidic residues" evidence="1">
    <location>
        <begin position="453"/>
        <end position="469"/>
    </location>
</feature>
<comment type="caution">
    <text evidence="2">The sequence shown here is derived from an EMBL/GenBank/DDBJ whole genome shotgun (WGS) entry which is preliminary data.</text>
</comment>
<organism evidence="2">
    <name type="scientific">hot springs metagenome</name>
    <dbReference type="NCBI Taxonomy" id="433727"/>
    <lineage>
        <taxon>unclassified sequences</taxon>
        <taxon>metagenomes</taxon>
        <taxon>ecological metagenomes</taxon>
    </lineage>
</organism>
<dbReference type="InterPro" id="IPR013783">
    <property type="entry name" value="Ig-like_fold"/>
</dbReference>
<proteinExistence type="predicted"/>
<feature type="region of interest" description="Disordered" evidence="1">
    <location>
        <begin position="441"/>
        <end position="469"/>
    </location>
</feature>
<dbReference type="AlphaFoldDB" id="A0A5J4L2C1"/>
<protein>
    <submittedName>
        <fullName evidence="2">Uncharacterized protein</fullName>
    </submittedName>
</protein>
<accession>A0A5J4L2C1</accession>
<evidence type="ECO:0000313" key="2">
    <source>
        <dbReference type="EMBL" id="GER93402.1"/>
    </source>
</evidence>
<dbReference type="Gene3D" id="2.60.40.10">
    <property type="entry name" value="Immunoglobulins"/>
    <property type="match status" value="2"/>
</dbReference>
<dbReference type="EMBL" id="BLAB01000001">
    <property type="protein sequence ID" value="GER93402.1"/>
    <property type="molecule type" value="Genomic_DNA"/>
</dbReference>
<gene>
    <name evidence="2" type="ORF">A45J_1142</name>
</gene>
<name>A0A5J4L2C1_9ZZZZ</name>
<evidence type="ECO:0000256" key="1">
    <source>
        <dbReference type="SAM" id="MobiDB-lite"/>
    </source>
</evidence>
<reference evidence="2" key="1">
    <citation type="submission" date="2019-10" db="EMBL/GenBank/DDBJ databases">
        <title>Metagenomic sequencing of thiosulfate-disproportionating enrichment culture.</title>
        <authorList>
            <person name="Umezawa K."/>
            <person name="Kojima H."/>
            <person name="Fukui M."/>
        </authorList>
    </citation>
    <scope>NUCLEOTIDE SEQUENCE</scope>
    <source>
        <strain evidence="2">45J</strain>
    </source>
</reference>
<sequence>MRRFGMRFLIFLQLIAAIIAVIPSSVHSGEIVIKPGKFDHFNISMPDKIIAGEDVAIKLQAVDAFNNVITNFGETGKEFHATVTGSASINPATFKSTAFVNGTLTLTVSDKVAETINLSVKESGIPIPIMSKDLIITPNKLSSFMIKGPRTAHAGEKFDIKIIAKDSFGNTVLEPIFGKNMNLIFKGNAEPKVDMPSIPDFKNGICSITLVSQKAGTAIVEAKDLITGSSGTSEKIEITSGPVNSFRVFVPKEVIAGEPFEVSVVAVDRFGNVVSNYSSIGSGIAIASSGKLKPFPSSLPAYEFVNGQAKFDLRYDAAEDITITITEIGKAQKGTSESIKVISPIPERYEITTPDSAVAGQKFKIKITVYNQLGNVIRNYNLVGPDVQLSTTGTGTLLPNRIPASEFVNGTAVVEVQYNKSEAFAITAGPVKTPAVKKVAAAPSKQPSKTVTHAKETKKSKKDKEKKAEARTLEITNVSLVEPKKKSTISIHIPNLDSTVKYSASTETIEGKKWIIVKIKPAVSKIEKTIKFESSFVGNVMVEEDKKDKGAVLVKIEQLKPARFHVAKEKNTLAVTLKH</sequence>